<feature type="disulfide bond" evidence="4">
    <location>
        <begin position="372"/>
        <end position="381"/>
    </location>
</feature>
<comment type="caution">
    <text evidence="8">The sequence shown here is derived from an EMBL/GenBank/DDBJ whole genome shotgun (WGS) entry which is preliminary data.</text>
</comment>
<feature type="domain" description="EGF-like" evidence="7">
    <location>
        <begin position="383"/>
        <end position="418"/>
    </location>
</feature>
<evidence type="ECO:0000256" key="4">
    <source>
        <dbReference type="PROSITE-ProRule" id="PRU00076"/>
    </source>
</evidence>
<feature type="signal peptide" evidence="6">
    <location>
        <begin position="1"/>
        <end position="19"/>
    </location>
</feature>
<keyword evidence="9" id="KW-1185">Reference proteome</keyword>
<feature type="domain" description="EGF-like" evidence="7">
    <location>
        <begin position="346"/>
        <end position="382"/>
    </location>
</feature>
<dbReference type="PROSITE" id="PS51120">
    <property type="entry name" value="LDLRB"/>
    <property type="match status" value="1"/>
</dbReference>
<feature type="disulfide bond" evidence="4">
    <location>
        <begin position="350"/>
        <end position="360"/>
    </location>
</feature>
<feature type="repeat" description="LDL-receptor class B" evidence="5">
    <location>
        <begin position="152"/>
        <end position="192"/>
    </location>
</feature>
<dbReference type="InterPro" id="IPR011042">
    <property type="entry name" value="6-blade_b-propeller_TolB-like"/>
</dbReference>
<evidence type="ECO:0000313" key="8">
    <source>
        <dbReference type="EMBL" id="KAJ8707833.1"/>
    </source>
</evidence>
<organism evidence="8 9">
    <name type="scientific">Mythimna separata</name>
    <name type="common">Oriental armyworm</name>
    <name type="synonym">Pseudaletia separata</name>
    <dbReference type="NCBI Taxonomy" id="271217"/>
    <lineage>
        <taxon>Eukaryota</taxon>
        <taxon>Metazoa</taxon>
        <taxon>Ecdysozoa</taxon>
        <taxon>Arthropoda</taxon>
        <taxon>Hexapoda</taxon>
        <taxon>Insecta</taxon>
        <taxon>Pterygota</taxon>
        <taxon>Neoptera</taxon>
        <taxon>Endopterygota</taxon>
        <taxon>Lepidoptera</taxon>
        <taxon>Glossata</taxon>
        <taxon>Ditrysia</taxon>
        <taxon>Noctuoidea</taxon>
        <taxon>Noctuidae</taxon>
        <taxon>Noctuinae</taxon>
        <taxon>Hadenini</taxon>
        <taxon>Mythimna</taxon>
    </lineage>
</organism>
<dbReference type="PROSITE" id="PS50026">
    <property type="entry name" value="EGF_3"/>
    <property type="match status" value="2"/>
</dbReference>
<evidence type="ECO:0000256" key="6">
    <source>
        <dbReference type="SAM" id="SignalP"/>
    </source>
</evidence>
<proteinExistence type="predicted"/>
<dbReference type="Gene3D" id="2.120.10.30">
    <property type="entry name" value="TolB, C-terminal domain"/>
    <property type="match status" value="1"/>
</dbReference>
<dbReference type="GO" id="GO:0060070">
    <property type="term" value="P:canonical Wnt signaling pathway"/>
    <property type="evidence" value="ECO:0007669"/>
    <property type="project" value="TreeGrafter"/>
</dbReference>
<keyword evidence="3 4" id="KW-1015">Disulfide bond</keyword>
<dbReference type="PROSITE" id="PS01186">
    <property type="entry name" value="EGF_2"/>
    <property type="match status" value="1"/>
</dbReference>
<dbReference type="SMART" id="SM00135">
    <property type="entry name" value="LY"/>
    <property type="match status" value="4"/>
</dbReference>
<protein>
    <recommendedName>
        <fullName evidence="7">EGF-like domain-containing protein</fullName>
    </recommendedName>
</protein>
<keyword evidence="6" id="KW-0732">Signal</keyword>
<evidence type="ECO:0000259" key="7">
    <source>
        <dbReference type="PROSITE" id="PS50026"/>
    </source>
</evidence>
<dbReference type="InterPro" id="IPR013032">
    <property type="entry name" value="EGF-like_CS"/>
</dbReference>
<feature type="chain" id="PRO_5041927481" description="EGF-like domain-containing protein" evidence="6">
    <location>
        <begin position="20"/>
        <end position="485"/>
    </location>
</feature>
<dbReference type="AlphaFoldDB" id="A0AAD8DLI8"/>
<dbReference type="GO" id="GO:0017147">
    <property type="term" value="F:Wnt-protein binding"/>
    <property type="evidence" value="ECO:0007669"/>
    <property type="project" value="TreeGrafter"/>
</dbReference>
<dbReference type="InterPro" id="IPR000033">
    <property type="entry name" value="LDLR_classB_rpt"/>
</dbReference>
<dbReference type="PROSITE" id="PS00022">
    <property type="entry name" value="EGF_1"/>
    <property type="match status" value="2"/>
</dbReference>
<dbReference type="Proteomes" id="UP001231518">
    <property type="component" value="Chromosome 28"/>
</dbReference>
<dbReference type="SMART" id="SM00181">
    <property type="entry name" value="EGF"/>
    <property type="match status" value="3"/>
</dbReference>
<feature type="disulfide bond" evidence="4">
    <location>
        <begin position="408"/>
        <end position="417"/>
    </location>
</feature>
<evidence type="ECO:0000256" key="3">
    <source>
        <dbReference type="ARBA" id="ARBA00023157"/>
    </source>
</evidence>
<evidence type="ECO:0000256" key="5">
    <source>
        <dbReference type="PROSITE-ProRule" id="PRU00461"/>
    </source>
</evidence>
<dbReference type="SUPFAM" id="SSF57196">
    <property type="entry name" value="EGF/Laminin"/>
    <property type="match status" value="3"/>
</dbReference>
<comment type="caution">
    <text evidence="4">Lacks conserved residue(s) required for the propagation of feature annotation.</text>
</comment>
<name>A0AAD8DLI8_MYTSE</name>
<dbReference type="PANTHER" id="PTHR46513">
    <property type="entry name" value="VITELLOGENIN RECEPTOR-LIKE PROTEIN-RELATED-RELATED"/>
    <property type="match status" value="1"/>
</dbReference>
<dbReference type="Gene3D" id="2.10.25.10">
    <property type="entry name" value="Laminin"/>
    <property type="match status" value="3"/>
</dbReference>
<gene>
    <name evidence="8" type="ORF">PYW07_011510</name>
</gene>
<evidence type="ECO:0000256" key="1">
    <source>
        <dbReference type="ARBA" id="ARBA00022536"/>
    </source>
</evidence>
<dbReference type="SUPFAM" id="SSF63825">
    <property type="entry name" value="YWTD domain"/>
    <property type="match status" value="1"/>
</dbReference>
<feature type="disulfide bond" evidence="4">
    <location>
        <begin position="386"/>
        <end position="396"/>
    </location>
</feature>
<dbReference type="InterPro" id="IPR000742">
    <property type="entry name" value="EGF"/>
</dbReference>
<evidence type="ECO:0000256" key="2">
    <source>
        <dbReference type="ARBA" id="ARBA00022737"/>
    </source>
</evidence>
<dbReference type="GO" id="GO:0005886">
    <property type="term" value="C:plasma membrane"/>
    <property type="evidence" value="ECO:0007669"/>
    <property type="project" value="TreeGrafter"/>
</dbReference>
<keyword evidence="1 4" id="KW-0245">EGF-like domain</keyword>
<dbReference type="GO" id="GO:0042813">
    <property type="term" value="F:Wnt receptor activity"/>
    <property type="evidence" value="ECO:0007669"/>
    <property type="project" value="TreeGrafter"/>
</dbReference>
<evidence type="ECO:0000313" key="9">
    <source>
        <dbReference type="Proteomes" id="UP001231518"/>
    </source>
</evidence>
<sequence>MHCARVLALIVLLVGLVHSFSWDIVVAGNKQLEFLHHGTLTHTELIPSANKITSVTYDAVHYRLLFSDYNYPTMSIYSYDLSTRNIQVLVTRTSDNTPRVVYDPVTQAFYWKDGYSIYSSSLNPASSNNADGNLLAKLDDYCRDLAVDSCGGYIYWSTDYEIGRARLDGSEREVLITGTVWLRLSLAIDQQTQAIYWTQKTHHSDDHWSIERANFNGKSRTTLYIMRNTQYAFSLVVSKDFIYWQNYEEEGIWQLPKNKTSTETKLHSISSSNCANCNRVATNYTIDEQIEGLKSCHALQALIPRESNNGSTVSICQNYCFQGECSVSAEGPTCSCKAGYSGERCEVNACHDYCLHGGVCSLNEENKRVCQCTAGYLGERCEVNVCHEYCLNGGVCSLNEENEPVCECTAGDNGRRCEVSVNQDFCFQAACGVSADGQPTVTVTLGKGVQSTCASTLCEDRQDKKKLTEYKRELHLTNKNSLLLN</sequence>
<accession>A0AAD8DLI8</accession>
<dbReference type="Pfam" id="PF12661">
    <property type="entry name" value="hEGF"/>
    <property type="match status" value="3"/>
</dbReference>
<keyword evidence="2" id="KW-0677">Repeat</keyword>
<dbReference type="PANTHER" id="PTHR46513:SF13">
    <property type="entry name" value="EGF-LIKE DOMAIN-CONTAINING PROTEIN"/>
    <property type="match status" value="1"/>
</dbReference>
<dbReference type="InterPro" id="IPR050778">
    <property type="entry name" value="Cueball_EGF_LRP_Nidogen"/>
</dbReference>
<reference evidence="8" key="1">
    <citation type="submission" date="2023-03" db="EMBL/GenBank/DDBJ databases">
        <title>Chromosome-level genomes of two armyworms, Mythimna separata and Mythimna loreyi, provide insights into the biosynthesis and reception of sex pheromones.</title>
        <authorList>
            <person name="Zhao H."/>
        </authorList>
    </citation>
    <scope>NUCLEOTIDE SEQUENCE</scope>
    <source>
        <strain evidence="8">BeijingLab</strain>
        <tissue evidence="8">Pupa</tissue>
    </source>
</reference>
<dbReference type="EMBL" id="JARGEI010000027">
    <property type="protein sequence ID" value="KAJ8707833.1"/>
    <property type="molecule type" value="Genomic_DNA"/>
</dbReference>